<dbReference type="KEGG" id="mtt:Ftrac_3258"/>
<gene>
    <name evidence="1" type="ordered locus">Ftrac_3258</name>
</gene>
<dbReference type="EMBL" id="CP002349">
    <property type="protein sequence ID" value="ADR23232.1"/>
    <property type="molecule type" value="Genomic_DNA"/>
</dbReference>
<dbReference type="AlphaFoldDB" id="E4TW14"/>
<organism evidence="1 2">
    <name type="scientific">Marivirga tractuosa (strain ATCC 23168 / DSM 4126 / NBRC 15989 / NCIMB 1408 / VKM B-1430 / H-43)</name>
    <name type="common">Microscilla tractuosa</name>
    <name type="synonym">Flexibacter tractuosus</name>
    <dbReference type="NCBI Taxonomy" id="643867"/>
    <lineage>
        <taxon>Bacteria</taxon>
        <taxon>Pseudomonadati</taxon>
        <taxon>Bacteroidota</taxon>
        <taxon>Cytophagia</taxon>
        <taxon>Cytophagales</taxon>
        <taxon>Marivirgaceae</taxon>
        <taxon>Marivirga</taxon>
    </lineage>
</organism>
<reference evidence="1 2" key="1">
    <citation type="journal article" date="2011" name="Stand. Genomic Sci.">
        <title>Complete genome sequence of Marivirga tractuosa type strain (H-43).</title>
        <authorList>
            <person name="Pagani I."/>
            <person name="Chertkov O."/>
            <person name="Lapidus A."/>
            <person name="Lucas S."/>
            <person name="Del Rio T.G."/>
            <person name="Tice H."/>
            <person name="Copeland A."/>
            <person name="Cheng J.F."/>
            <person name="Nolan M."/>
            <person name="Saunders E."/>
            <person name="Pitluck S."/>
            <person name="Held B."/>
            <person name="Goodwin L."/>
            <person name="Liolios K."/>
            <person name="Ovchinikova G."/>
            <person name="Ivanova N."/>
            <person name="Mavromatis K."/>
            <person name="Pati A."/>
            <person name="Chen A."/>
            <person name="Palaniappan K."/>
            <person name="Land M."/>
            <person name="Hauser L."/>
            <person name="Jeffries C.D."/>
            <person name="Detter J.C."/>
            <person name="Han C."/>
            <person name="Tapia R."/>
            <person name="Ngatchou-Djao O.D."/>
            <person name="Rohde M."/>
            <person name="Goker M."/>
            <person name="Spring S."/>
            <person name="Sikorski J."/>
            <person name="Woyke T."/>
            <person name="Bristow J."/>
            <person name="Eisen J.A."/>
            <person name="Markowitz V."/>
            <person name="Hugenholtz P."/>
            <person name="Klenk H.P."/>
            <person name="Kyrpides N.C."/>
        </authorList>
    </citation>
    <scope>NUCLEOTIDE SEQUENCE [LARGE SCALE GENOMIC DNA]</scope>
    <source>
        <strain evidence="2">ATCC 23168 / DSM 4126 / NBRC 15989 / NCIMB 1408 / VKM B-1430 / H-43</strain>
    </source>
</reference>
<evidence type="ECO:0000313" key="2">
    <source>
        <dbReference type="Proteomes" id="UP000008720"/>
    </source>
</evidence>
<accession>E4TW14</accession>
<dbReference type="RefSeq" id="WP_013455374.1">
    <property type="nucleotide sequence ID" value="NC_014759.1"/>
</dbReference>
<name>E4TW14_MARTH</name>
<dbReference type="PANTHER" id="PTHR33383:SF1">
    <property type="entry name" value="MEMBRANE PROTEIN INSERTION EFFICIENCY FACTOR-RELATED"/>
    <property type="match status" value="1"/>
</dbReference>
<dbReference type="NCBIfam" id="TIGR00278">
    <property type="entry name" value="membrane protein insertion efficiency factor YidD"/>
    <property type="match status" value="1"/>
</dbReference>
<dbReference type="Pfam" id="PF01809">
    <property type="entry name" value="YidD"/>
    <property type="match status" value="1"/>
</dbReference>
<protein>
    <recommendedName>
        <fullName evidence="3">Membrane protein insertion efficiency factor YidD</fullName>
    </recommendedName>
</protein>
<proteinExistence type="predicted"/>
<sequence>MLKLLSKVALTFLLMLISFGGLSQSDQDLLLSKGKLQKISFKVEKDEKRLIQKLNPLYWMYTGLVHFYQRNISVQIAANCIFEETCSHYSKKLVNEKGIFGGIVLSLDRLSRCNKVTLAETSPLRFTKSGKVIEDIDEYSF</sequence>
<dbReference type="eggNOG" id="COG0759">
    <property type="taxonomic scope" value="Bacteria"/>
</dbReference>
<dbReference type="PANTHER" id="PTHR33383">
    <property type="entry name" value="MEMBRANE PROTEIN INSERTION EFFICIENCY FACTOR-RELATED"/>
    <property type="match status" value="1"/>
</dbReference>
<evidence type="ECO:0008006" key="3">
    <source>
        <dbReference type="Google" id="ProtNLM"/>
    </source>
</evidence>
<dbReference type="OrthoDB" id="955654at2"/>
<evidence type="ECO:0000313" key="1">
    <source>
        <dbReference type="EMBL" id="ADR23232.1"/>
    </source>
</evidence>
<dbReference type="InterPro" id="IPR002696">
    <property type="entry name" value="Membr_insert_effic_factor_YidD"/>
</dbReference>
<dbReference type="HOGENOM" id="CLU_1823057_0_0_10"/>
<dbReference type="STRING" id="643867.Ftrac_3258"/>
<dbReference type="Proteomes" id="UP000008720">
    <property type="component" value="Chromosome"/>
</dbReference>
<keyword evidence="2" id="KW-1185">Reference proteome</keyword>
<dbReference type="SMART" id="SM01234">
    <property type="entry name" value="Haemolytic"/>
    <property type="match status" value="1"/>
</dbReference>